<dbReference type="EC" id="2.4.2.21" evidence="4 10"/>
<dbReference type="SUPFAM" id="SSF52733">
    <property type="entry name" value="Nicotinate mononucleotide:5,6-dimethylbenzimidazole phosphoribosyltransferase (CobT)"/>
    <property type="match status" value="1"/>
</dbReference>
<evidence type="ECO:0000256" key="4">
    <source>
        <dbReference type="ARBA" id="ARBA00011991"/>
    </source>
</evidence>
<dbReference type="PANTHER" id="PTHR43463:SF1">
    <property type="entry name" value="NICOTINATE-NUCLEOTIDE--DIMETHYLBENZIMIDAZOLE PHOSPHORIBOSYLTRANSFERASE"/>
    <property type="match status" value="1"/>
</dbReference>
<dbReference type="eggNOG" id="COG2038">
    <property type="taxonomic scope" value="Bacteria"/>
</dbReference>
<dbReference type="Gene3D" id="1.10.1610.10">
    <property type="match status" value="1"/>
</dbReference>
<evidence type="ECO:0000256" key="7">
    <source>
        <dbReference type="ARBA" id="ARBA00022676"/>
    </source>
</evidence>
<evidence type="ECO:0000256" key="10">
    <source>
        <dbReference type="NCBIfam" id="TIGR03160"/>
    </source>
</evidence>
<dbReference type="InterPro" id="IPR036087">
    <property type="entry name" value="Nict_dMeBzImd_PRibTrfase_sf"/>
</dbReference>
<proteinExistence type="inferred from homology"/>
<dbReference type="GO" id="GO:0009236">
    <property type="term" value="P:cobalamin biosynthetic process"/>
    <property type="evidence" value="ECO:0007669"/>
    <property type="project" value="UniProtKB-UniRule"/>
</dbReference>
<dbReference type="NCBIfam" id="NF000996">
    <property type="entry name" value="PRK00105.1"/>
    <property type="match status" value="1"/>
</dbReference>
<dbReference type="FunFam" id="3.40.50.10210:FF:000001">
    <property type="entry name" value="Nicotinate-nucleotide--dimethylbenzimidazole phosphoribosyltransferase"/>
    <property type="match status" value="1"/>
</dbReference>
<evidence type="ECO:0000256" key="2">
    <source>
        <dbReference type="ARBA" id="ARBA00005049"/>
    </source>
</evidence>
<accession>C7N888</accession>
<organism evidence="11 12">
    <name type="scientific">Slackia heliotrinireducens (strain ATCC 29202 / DSM 20476 / NCTC 11029 / RHS 1)</name>
    <name type="common">Peptococcus heliotrinreducens</name>
    <dbReference type="NCBI Taxonomy" id="471855"/>
    <lineage>
        <taxon>Bacteria</taxon>
        <taxon>Bacillati</taxon>
        <taxon>Actinomycetota</taxon>
        <taxon>Coriobacteriia</taxon>
        <taxon>Eggerthellales</taxon>
        <taxon>Eggerthellaceae</taxon>
        <taxon>Slackia</taxon>
    </lineage>
</organism>
<dbReference type="AlphaFoldDB" id="C7N888"/>
<keyword evidence="12" id="KW-1185">Reference proteome</keyword>
<dbReference type="KEGG" id="shi:Shel_21120"/>
<sequence>MTALDFAALNAAIPPFDTESADLAREHWAAVAKPLGSLGVLEDAVVQLAGIMGTPNPEIRDRAVLVFCADNGVVAQGVTQCGQEVSTLVADSVAAGTSSVAVMAKTVRAQVVSVDVGLATPPSNPRVVGCSVAPGTADMTEGPAMTPEQAAAAIDVGIDAAHSMRSRGFDILCAGEMGIGNTTTSSAIASVLLGLDPTVSVGRGAGLDDEGLARKEAAVRRAIQVNAPDPADAFDVLCKVGGFDICAMAGLYIGGALCGMPVVVDGLVSAVAALAASRLCPACTHAMLASHISTEPATVAILEALGLHPPINAGMRLGEGSGAVALLPLLDMALAVYDAASFDDLGMDAYEELS</sequence>
<dbReference type="Gene3D" id="3.40.50.10210">
    <property type="match status" value="1"/>
</dbReference>
<dbReference type="InterPro" id="IPR003200">
    <property type="entry name" value="Nict_dMeBzImd_PRibTrfase"/>
</dbReference>
<comment type="function">
    <text evidence="1">Catalyzes the synthesis of alpha-ribazole-5'-phosphate from nicotinate mononucleotide (NAMN) and 5,6-dimethylbenzimidazole (DMB).</text>
</comment>
<dbReference type="STRING" id="471855.Shel_21120"/>
<evidence type="ECO:0000256" key="9">
    <source>
        <dbReference type="ARBA" id="ARBA00047340"/>
    </source>
</evidence>
<keyword evidence="8 11" id="KW-0808">Transferase</keyword>
<dbReference type="InterPro" id="IPR017846">
    <property type="entry name" value="Nict_dMeBzImd_PRibTrfase_bact"/>
</dbReference>
<dbReference type="PANTHER" id="PTHR43463">
    <property type="entry name" value="NICOTINATE-NUCLEOTIDE--DIMETHYLBENZIMIDAZOLE PHOSPHORIBOSYLTRANSFERASE"/>
    <property type="match status" value="1"/>
</dbReference>
<dbReference type="HOGENOM" id="CLU_002982_0_0_11"/>
<evidence type="ECO:0000256" key="8">
    <source>
        <dbReference type="ARBA" id="ARBA00022679"/>
    </source>
</evidence>
<dbReference type="EMBL" id="CP001684">
    <property type="protein sequence ID" value="ACV23123.1"/>
    <property type="molecule type" value="Genomic_DNA"/>
</dbReference>
<gene>
    <name evidence="11" type="ordered locus">Shel_21120</name>
</gene>
<comment type="similarity">
    <text evidence="3">Belongs to the CobT family.</text>
</comment>
<comment type="pathway">
    <text evidence="2">Nucleoside biosynthesis; alpha-ribazole biosynthesis; alpha-ribazole from 5,6-dimethylbenzimidazole: step 1/2.</text>
</comment>
<dbReference type="CDD" id="cd02439">
    <property type="entry name" value="DMB-PRT_CobT"/>
    <property type="match status" value="1"/>
</dbReference>
<evidence type="ECO:0000313" key="11">
    <source>
        <dbReference type="EMBL" id="ACV23123.1"/>
    </source>
</evidence>
<evidence type="ECO:0000256" key="3">
    <source>
        <dbReference type="ARBA" id="ARBA00007110"/>
    </source>
</evidence>
<keyword evidence="7 11" id="KW-0328">Glycosyltransferase</keyword>
<evidence type="ECO:0000313" key="12">
    <source>
        <dbReference type="Proteomes" id="UP000002026"/>
    </source>
</evidence>
<evidence type="ECO:0000256" key="6">
    <source>
        <dbReference type="ARBA" id="ARBA00022573"/>
    </source>
</evidence>
<dbReference type="GO" id="GO:0008939">
    <property type="term" value="F:nicotinate-nucleotide-dimethylbenzimidazole phosphoribosyltransferase activity"/>
    <property type="evidence" value="ECO:0007669"/>
    <property type="project" value="UniProtKB-UniRule"/>
</dbReference>
<comment type="catalytic activity">
    <reaction evidence="9">
        <text>5,6-dimethylbenzimidazole + nicotinate beta-D-ribonucleotide = alpha-ribazole 5'-phosphate + nicotinate + H(+)</text>
        <dbReference type="Rhea" id="RHEA:11196"/>
        <dbReference type="ChEBI" id="CHEBI:15378"/>
        <dbReference type="ChEBI" id="CHEBI:15890"/>
        <dbReference type="ChEBI" id="CHEBI:32544"/>
        <dbReference type="ChEBI" id="CHEBI:57502"/>
        <dbReference type="ChEBI" id="CHEBI:57918"/>
        <dbReference type="EC" id="2.4.2.21"/>
    </reaction>
</comment>
<evidence type="ECO:0000256" key="5">
    <source>
        <dbReference type="ARBA" id="ARBA00015486"/>
    </source>
</evidence>
<reference evidence="11 12" key="1">
    <citation type="journal article" date="2009" name="Stand. Genomic Sci.">
        <title>Complete genome sequence of Slackia heliotrinireducens type strain (RHS 1).</title>
        <authorList>
            <person name="Pukall R."/>
            <person name="Lapidus A."/>
            <person name="Nolan M."/>
            <person name="Copeland A."/>
            <person name="Glavina Del Rio T."/>
            <person name="Lucas S."/>
            <person name="Chen F."/>
            <person name="Tice H."/>
            <person name="Cheng J.F."/>
            <person name="Chertkov O."/>
            <person name="Bruce D."/>
            <person name="Goodwin L."/>
            <person name="Kuske C."/>
            <person name="Brettin T."/>
            <person name="Detter J.C."/>
            <person name="Han C."/>
            <person name="Pitluck S."/>
            <person name="Pati A."/>
            <person name="Mavrommatis K."/>
            <person name="Ivanova N."/>
            <person name="Ovchinnikova G."/>
            <person name="Chen A."/>
            <person name="Palaniappan K."/>
            <person name="Schneider S."/>
            <person name="Rohde M."/>
            <person name="Chain P."/>
            <person name="D'haeseleer P."/>
            <person name="Goker M."/>
            <person name="Bristow J."/>
            <person name="Eisen J.A."/>
            <person name="Markowitz V."/>
            <person name="Kyrpides N.C."/>
            <person name="Klenk H.P."/>
            <person name="Hugenholtz P."/>
        </authorList>
    </citation>
    <scope>NUCLEOTIDE SEQUENCE [LARGE SCALE GENOMIC DNA]</scope>
    <source>
        <strain evidence="12">ATCC 29202 / DSM 20476 / NCTC 11029 / RHS 1</strain>
    </source>
</reference>
<dbReference type="Pfam" id="PF02277">
    <property type="entry name" value="DBI_PRT"/>
    <property type="match status" value="1"/>
</dbReference>
<dbReference type="UniPathway" id="UPA00061">
    <property type="reaction ID" value="UER00516"/>
</dbReference>
<keyword evidence="6" id="KW-0169">Cobalamin biosynthesis</keyword>
<protein>
    <recommendedName>
        <fullName evidence="5 10">Nicotinate-nucleotide--dimethylbenzimidazole phosphoribosyltransferase</fullName>
        <ecNumber evidence="4 10">2.4.2.21</ecNumber>
    </recommendedName>
</protein>
<name>C7N888_SLAHD</name>
<evidence type="ECO:0000256" key="1">
    <source>
        <dbReference type="ARBA" id="ARBA00002197"/>
    </source>
</evidence>
<dbReference type="Proteomes" id="UP000002026">
    <property type="component" value="Chromosome"/>
</dbReference>
<dbReference type="RefSeq" id="WP_012799223.1">
    <property type="nucleotide sequence ID" value="NC_013165.1"/>
</dbReference>
<dbReference type="InterPro" id="IPR023195">
    <property type="entry name" value="Nict_dMeBzImd_PRibTrfase_N"/>
</dbReference>
<dbReference type="NCBIfam" id="TIGR03160">
    <property type="entry name" value="cobT_DBIPRT"/>
    <property type="match status" value="1"/>
</dbReference>